<feature type="transmembrane region" description="Helical" evidence="1">
    <location>
        <begin position="15"/>
        <end position="35"/>
    </location>
</feature>
<dbReference type="OrthoDB" id="6182972at2"/>
<comment type="caution">
    <text evidence="2">The sequence shown here is derived from an EMBL/GenBank/DDBJ whole genome shotgun (WGS) entry which is preliminary data.</text>
</comment>
<keyword evidence="1" id="KW-1133">Transmembrane helix</keyword>
<dbReference type="RefSeq" id="WP_121172046.1">
    <property type="nucleotide sequence ID" value="NZ_RBIN01000003.1"/>
</dbReference>
<keyword evidence="1" id="KW-0472">Membrane</keyword>
<evidence type="ECO:0000256" key="1">
    <source>
        <dbReference type="SAM" id="Phobius"/>
    </source>
</evidence>
<protein>
    <submittedName>
        <fullName evidence="2">Uncharacterized protein</fullName>
    </submittedName>
</protein>
<feature type="transmembrane region" description="Helical" evidence="1">
    <location>
        <begin position="73"/>
        <end position="92"/>
    </location>
</feature>
<proteinExistence type="predicted"/>
<dbReference type="EMBL" id="RBIN01000003">
    <property type="protein sequence ID" value="RKR06133.1"/>
    <property type="molecule type" value="Genomic_DNA"/>
</dbReference>
<sequence>MSQSGTRERLSAERASALIGLLLVMLSAMPGYWLLGDHQRLMLAVSVFVAAAMLTLLLLWRMSGSQRRRLWRMGSQLLLCFVIGCAIMSIWSELSADMRHLPRWATMLPAGTTTGLLLHVVVCWWRLPRDES</sequence>
<gene>
    <name evidence="2" type="ORF">C7446_1070</name>
</gene>
<accession>A0A420WY65</accession>
<reference evidence="2 3" key="1">
    <citation type="submission" date="2018-10" db="EMBL/GenBank/DDBJ databases">
        <title>Genomic Encyclopedia of Type Strains, Phase IV (KMG-IV): sequencing the most valuable type-strain genomes for metagenomic binning, comparative biology and taxonomic classification.</title>
        <authorList>
            <person name="Goeker M."/>
        </authorList>
    </citation>
    <scope>NUCLEOTIDE SEQUENCE [LARGE SCALE GENOMIC DNA]</scope>
    <source>
        <strain evidence="2 3">DSM 23229</strain>
    </source>
</reference>
<organism evidence="2 3">
    <name type="scientific">Kushneria sinocarnis</name>
    <dbReference type="NCBI Taxonomy" id="595502"/>
    <lineage>
        <taxon>Bacteria</taxon>
        <taxon>Pseudomonadati</taxon>
        <taxon>Pseudomonadota</taxon>
        <taxon>Gammaproteobacteria</taxon>
        <taxon>Oceanospirillales</taxon>
        <taxon>Halomonadaceae</taxon>
        <taxon>Kushneria</taxon>
    </lineage>
</organism>
<feature type="transmembrane region" description="Helical" evidence="1">
    <location>
        <begin position="104"/>
        <end position="127"/>
    </location>
</feature>
<name>A0A420WY65_9GAMM</name>
<feature type="transmembrane region" description="Helical" evidence="1">
    <location>
        <begin position="41"/>
        <end position="61"/>
    </location>
</feature>
<dbReference type="AlphaFoldDB" id="A0A420WY65"/>
<dbReference type="Proteomes" id="UP000281975">
    <property type="component" value="Unassembled WGS sequence"/>
</dbReference>
<evidence type="ECO:0000313" key="2">
    <source>
        <dbReference type="EMBL" id="RKR06133.1"/>
    </source>
</evidence>
<keyword evidence="3" id="KW-1185">Reference proteome</keyword>
<keyword evidence="1" id="KW-0812">Transmembrane</keyword>
<evidence type="ECO:0000313" key="3">
    <source>
        <dbReference type="Proteomes" id="UP000281975"/>
    </source>
</evidence>